<reference evidence="6 7" key="1">
    <citation type="journal article" date="2011" name="EMBO J.">
        <title>Structural diversity of bacterial flagellar motors.</title>
        <authorList>
            <person name="Chen S."/>
            <person name="Beeby M."/>
            <person name="Murphy G.E."/>
            <person name="Leadbetter J.R."/>
            <person name="Hendrixson D.R."/>
            <person name="Briegel A."/>
            <person name="Li Z."/>
            <person name="Shi J."/>
            <person name="Tocheva E.I."/>
            <person name="Muller A."/>
            <person name="Dobro M.J."/>
            <person name="Jensen G.J."/>
        </authorList>
    </citation>
    <scope>NUCLEOTIDE SEQUENCE [LARGE SCALE GENOMIC DNA]</scope>
    <source>
        <strain evidence="6 7">DSM 6540</strain>
    </source>
</reference>
<evidence type="ECO:0000256" key="3">
    <source>
        <dbReference type="ARBA" id="ARBA00013368"/>
    </source>
</evidence>
<feature type="domain" description="Rad50/SbcC-type AAA" evidence="5">
    <location>
        <begin position="5"/>
        <end position="199"/>
    </location>
</feature>
<dbReference type="STRING" id="1009370.ALO_12811"/>
<evidence type="ECO:0000256" key="1">
    <source>
        <dbReference type="ARBA" id="ARBA00006930"/>
    </source>
</evidence>
<dbReference type="Gene3D" id="3.40.50.300">
    <property type="entry name" value="P-loop containing nucleotide triphosphate hydrolases"/>
    <property type="match status" value="2"/>
</dbReference>
<dbReference type="AlphaFoldDB" id="F7NKE9"/>
<feature type="coiled-coil region" evidence="4">
    <location>
        <begin position="528"/>
        <end position="555"/>
    </location>
</feature>
<evidence type="ECO:0000256" key="4">
    <source>
        <dbReference type="SAM" id="Coils"/>
    </source>
</evidence>
<dbReference type="GO" id="GO:0006302">
    <property type="term" value="P:double-strand break repair"/>
    <property type="evidence" value="ECO:0007669"/>
    <property type="project" value="InterPro"/>
</dbReference>
<dbReference type="Pfam" id="PF13558">
    <property type="entry name" value="SbcC_Walker_B"/>
    <property type="match status" value="1"/>
</dbReference>
<dbReference type="RefSeq" id="WP_004096274.1">
    <property type="nucleotide sequence ID" value="NZ_AFGF01000107.1"/>
</dbReference>
<evidence type="ECO:0000259" key="5">
    <source>
        <dbReference type="Pfam" id="PF13476"/>
    </source>
</evidence>
<dbReference type="GO" id="GO:0016887">
    <property type="term" value="F:ATP hydrolysis activity"/>
    <property type="evidence" value="ECO:0007669"/>
    <property type="project" value="InterPro"/>
</dbReference>
<keyword evidence="4" id="KW-0175">Coiled coil</keyword>
<dbReference type="InterPro" id="IPR027417">
    <property type="entry name" value="P-loop_NTPase"/>
</dbReference>
<dbReference type="EMBL" id="AFGF01000107">
    <property type="protein sequence ID" value="EGO63590.1"/>
    <property type="molecule type" value="Genomic_DNA"/>
</dbReference>
<name>F7NKE9_9FIRM</name>
<dbReference type="InterPro" id="IPR038729">
    <property type="entry name" value="Rad50/SbcC_AAA"/>
</dbReference>
<gene>
    <name evidence="6" type="ORF">ALO_12811</name>
</gene>
<sequence length="850" mass="94362">MIPLRIKIQNLGAIPQADIDLTSVGLCSLVGPNGAGKSTALTWAPLFALYGETKNGCSVDDLVRRGTTEMAVEFDFEHHGDTYKVLRTRSTKGRGKSTLELQKQAGDIWVSESGASIAETQEKINRLLGLDANTMVSSSMILQGKSGEFTAKSKGERKAILAQILQLDQYGDLQEKARAKAAVLKAEIDKVNNQIEVLNGRLTGMEETEADYQAAKVELDILAAAVAIDEIELQKADAELARVNARVEQIDKLFAEADTIRADVIRKTQDRDGYLKRIESAKKILDQESEITARVAEHEQVKESITVLKTKQQRYGQVLSELSKAKTDMLEVDAAVAKVASQILSVKTLLTNTETLKTAAAEYDLLADKLTKLDQLHSQYVELGRQKAETNAKLLVAKNELTSKQNKLKMQIENCAVAATMLQDCECVDIEKANCKFLANAKQASADQVQFQADLDALKSDDVDMYADELLLMDEQIQTLGYSPEEHSKSRTESMRLKPLADQYAQLSGKTELLVTLSETEKGHWERKSSLEAKVAELQAEHDSLLKELSGLSAMQDKLQRLEIWVNLQQQIPAAREILNTTQQLADRLGTEITAGTTKADELTEEYLSTVSGVKDEQKTAQERSEELRRGVTLKRGQENALHAKIGALETKIADMQMAGEERKRLVAELEPQTKKLVRWQTLVKAFGKDGIPALIIENAVPELERIANEILGQMSAGKHHLRFETQRELKSREGVAEALDIIVGDWSGERPYETFSGGEQLRIDLAIRFALSELLARRAGSKVEWVVIDEALSNQDAKHRQMVVDAIKNVADRFKKVIVITHDPELMDAFGQSIQFSIKEDNTREVMVA</sequence>
<proteinExistence type="inferred from homology"/>
<dbReference type="OrthoDB" id="9795626at2"/>
<evidence type="ECO:0000313" key="7">
    <source>
        <dbReference type="Proteomes" id="UP000003240"/>
    </source>
</evidence>
<evidence type="ECO:0000313" key="6">
    <source>
        <dbReference type="EMBL" id="EGO63590.1"/>
    </source>
</evidence>
<dbReference type="SUPFAM" id="SSF52540">
    <property type="entry name" value="P-loop containing nucleoside triphosphate hydrolases"/>
    <property type="match status" value="1"/>
</dbReference>
<dbReference type="Pfam" id="PF13476">
    <property type="entry name" value="AAA_23"/>
    <property type="match status" value="1"/>
</dbReference>
<protein>
    <recommendedName>
        <fullName evidence="3">Nuclease SbcCD subunit C</fullName>
    </recommendedName>
</protein>
<comment type="subunit">
    <text evidence="2">Heterodimer of SbcC and SbcD.</text>
</comment>
<organism evidence="6 7">
    <name type="scientific">Acetonema longum DSM 6540</name>
    <dbReference type="NCBI Taxonomy" id="1009370"/>
    <lineage>
        <taxon>Bacteria</taxon>
        <taxon>Bacillati</taxon>
        <taxon>Bacillota</taxon>
        <taxon>Negativicutes</taxon>
        <taxon>Acetonemataceae</taxon>
        <taxon>Acetonema</taxon>
    </lineage>
</organism>
<evidence type="ECO:0000256" key="2">
    <source>
        <dbReference type="ARBA" id="ARBA00011322"/>
    </source>
</evidence>
<feature type="coiled-coil region" evidence="4">
    <location>
        <begin position="174"/>
        <end position="253"/>
    </location>
</feature>
<dbReference type="PANTHER" id="PTHR32114">
    <property type="entry name" value="ABC TRANSPORTER ABCH.3"/>
    <property type="match status" value="1"/>
</dbReference>
<accession>F7NKE9</accession>
<dbReference type="PANTHER" id="PTHR32114:SF2">
    <property type="entry name" value="ABC TRANSPORTER ABCH.3"/>
    <property type="match status" value="1"/>
</dbReference>
<keyword evidence="7" id="KW-1185">Reference proteome</keyword>
<dbReference type="eggNOG" id="COG0419">
    <property type="taxonomic scope" value="Bacteria"/>
</dbReference>
<dbReference type="Proteomes" id="UP000003240">
    <property type="component" value="Unassembled WGS sequence"/>
</dbReference>
<comment type="caution">
    <text evidence="6">The sequence shown here is derived from an EMBL/GenBank/DDBJ whole genome shotgun (WGS) entry which is preliminary data.</text>
</comment>
<comment type="similarity">
    <text evidence="1">Belongs to the SMC family. SbcC subfamily.</text>
</comment>